<dbReference type="InterPro" id="IPR044759">
    <property type="entry name" value="bZIP_RF2"/>
</dbReference>
<evidence type="ECO:0000259" key="4">
    <source>
        <dbReference type="SMART" id="SM00338"/>
    </source>
</evidence>
<dbReference type="CDD" id="cd14703">
    <property type="entry name" value="bZIP_plant_RF2"/>
    <property type="match status" value="1"/>
</dbReference>
<proteinExistence type="predicted"/>
<dbReference type="InterPro" id="IPR046347">
    <property type="entry name" value="bZIP_sf"/>
</dbReference>
<organism evidence="5 6">
    <name type="scientific">Hibiscus sabdariffa</name>
    <name type="common">roselle</name>
    <dbReference type="NCBI Taxonomy" id="183260"/>
    <lineage>
        <taxon>Eukaryota</taxon>
        <taxon>Viridiplantae</taxon>
        <taxon>Streptophyta</taxon>
        <taxon>Embryophyta</taxon>
        <taxon>Tracheophyta</taxon>
        <taxon>Spermatophyta</taxon>
        <taxon>Magnoliopsida</taxon>
        <taxon>eudicotyledons</taxon>
        <taxon>Gunneridae</taxon>
        <taxon>Pentapetalae</taxon>
        <taxon>rosids</taxon>
        <taxon>malvids</taxon>
        <taxon>Malvales</taxon>
        <taxon>Malvaceae</taxon>
        <taxon>Malvoideae</taxon>
        <taxon>Hibiscus</taxon>
    </lineage>
</organism>
<feature type="coiled-coil region" evidence="2">
    <location>
        <begin position="291"/>
        <end position="325"/>
    </location>
</feature>
<feature type="compositionally biased region" description="Low complexity" evidence="3">
    <location>
        <begin position="367"/>
        <end position="377"/>
    </location>
</feature>
<protein>
    <recommendedName>
        <fullName evidence="4">BZIP domain-containing protein</fullName>
    </recommendedName>
</protein>
<feature type="region of interest" description="Disordered" evidence="3">
    <location>
        <begin position="367"/>
        <end position="419"/>
    </location>
</feature>
<keyword evidence="6" id="KW-1185">Reference proteome</keyword>
<feature type="domain" description="BZIP" evidence="4">
    <location>
        <begin position="276"/>
        <end position="335"/>
    </location>
</feature>
<dbReference type="SUPFAM" id="SSF57959">
    <property type="entry name" value="Leucine zipper domain"/>
    <property type="match status" value="1"/>
</dbReference>
<dbReference type="PANTHER" id="PTHR46835">
    <property type="entry name" value="BASIC-LEUCINE ZIPPER (BZIP) TRANSCRIPTION FACTOR FAMILY PROTEIN-RELATED"/>
    <property type="match status" value="1"/>
</dbReference>
<comment type="caution">
    <text evidence="5">The sequence shown here is derived from an EMBL/GenBank/DDBJ whole genome shotgun (WGS) entry which is preliminary data.</text>
</comment>
<gene>
    <name evidence="5" type="ORF">V6N11_072667</name>
</gene>
<feature type="region of interest" description="Disordered" evidence="3">
    <location>
        <begin position="239"/>
        <end position="287"/>
    </location>
</feature>
<comment type="subcellular location">
    <subcellularLocation>
        <location evidence="1">Nucleus</location>
    </subcellularLocation>
</comment>
<evidence type="ECO:0000313" key="6">
    <source>
        <dbReference type="Proteomes" id="UP001396334"/>
    </source>
</evidence>
<dbReference type="Proteomes" id="UP001396334">
    <property type="component" value="Unassembled WGS sequence"/>
</dbReference>
<feature type="compositionally biased region" description="Basic and acidic residues" evidence="3">
    <location>
        <begin position="260"/>
        <end position="269"/>
    </location>
</feature>
<dbReference type="SMART" id="SM00338">
    <property type="entry name" value="BRLZ"/>
    <property type="match status" value="1"/>
</dbReference>
<feature type="compositionally biased region" description="Polar residues" evidence="3">
    <location>
        <begin position="242"/>
        <end position="255"/>
    </location>
</feature>
<dbReference type="Gene3D" id="1.20.5.170">
    <property type="match status" value="1"/>
</dbReference>
<dbReference type="EMBL" id="JBBPBN010000003">
    <property type="protein sequence ID" value="KAK9044361.1"/>
    <property type="molecule type" value="Genomic_DNA"/>
</dbReference>
<evidence type="ECO:0000313" key="5">
    <source>
        <dbReference type="EMBL" id="KAK9044361.1"/>
    </source>
</evidence>
<evidence type="ECO:0000256" key="3">
    <source>
        <dbReference type="SAM" id="MobiDB-lite"/>
    </source>
</evidence>
<reference evidence="5 6" key="1">
    <citation type="journal article" date="2024" name="G3 (Bethesda)">
        <title>Genome assembly of Hibiscus sabdariffa L. provides insights into metabolisms of medicinal natural products.</title>
        <authorList>
            <person name="Kim T."/>
        </authorList>
    </citation>
    <scope>NUCLEOTIDE SEQUENCE [LARGE SCALE GENOMIC DNA]</scope>
    <source>
        <strain evidence="5">TK-2024</strain>
        <tissue evidence="5">Old leaves</tissue>
    </source>
</reference>
<keyword evidence="2" id="KW-0175">Coiled coil</keyword>
<name>A0ABR2U4C3_9ROSI</name>
<evidence type="ECO:0000256" key="2">
    <source>
        <dbReference type="SAM" id="Coils"/>
    </source>
</evidence>
<accession>A0ABR2U4C3</accession>
<evidence type="ECO:0000256" key="1">
    <source>
        <dbReference type="ARBA" id="ARBA00004123"/>
    </source>
</evidence>
<sequence>MEISMKETKGIGGNARKWTSNGRFTFRDLNSSRIQRNWLILAMANSKGSTNVRNLMFAGKHPLLPPKCPFPTVSSTYNDNAPTNVIGSKVGQKPREGSTYHQRTSSESFLIEEQPSWLDDLLNEPDTPVRRGGHRRSSSDSFAYIDVSNAPNLDYAAQDDYGYKNKNSGVSWASQDFDHHSRKDSRLNSFCADVNLVKQKNRAWDSSLNAVSHPSGLPSPRENTFVQGLGLCAAREVEGAPTTGNGKQDSANSVSLDAKASSEKKDNSHAKSSASDSDTKRAKQQFAQRSRVRKLQYIAELERNVQALQAEGSEVSAELEFLNQQNLILSMENKALMQRLESLAQEQAIKYLEQEVLERQLGRLRGLYQQQQQQQQQKHPSSSHRRSSSRDIDSQFANLSLKEKDTGSGHDTVTGPLRI</sequence>
<dbReference type="InterPro" id="IPR044797">
    <property type="entry name" value="At4g06598-like"/>
</dbReference>
<dbReference type="InterPro" id="IPR004827">
    <property type="entry name" value="bZIP"/>
</dbReference>
<dbReference type="PANTHER" id="PTHR46835:SF3">
    <property type="entry name" value="BASIC-LEUCINE ZIPPER (BZIP) TRANSCRIPTION FACTOR FAMILY PROTEIN"/>
    <property type="match status" value="1"/>
</dbReference>